<feature type="transmembrane region" description="Helical" evidence="7">
    <location>
        <begin position="465"/>
        <end position="482"/>
    </location>
</feature>
<dbReference type="PANTHER" id="PTHR42948:SF1">
    <property type="entry name" value="TRANSPORTER"/>
    <property type="match status" value="1"/>
</dbReference>
<dbReference type="GO" id="GO:0015293">
    <property type="term" value="F:symporter activity"/>
    <property type="evidence" value="ECO:0007669"/>
    <property type="project" value="UniProtKB-KW"/>
</dbReference>
<comment type="subcellular location">
    <subcellularLocation>
        <location evidence="1">Membrane</location>
        <topology evidence="1">Multi-pass membrane protein</topology>
    </subcellularLocation>
</comment>
<evidence type="ECO:0000256" key="1">
    <source>
        <dbReference type="ARBA" id="ARBA00004141"/>
    </source>
</evidence>
<keyword evidence="9" id="KW-1185">Reference proteome</keyword>
<evidence type="ECO:0000256" key="2">
    <source>
        <dbReference type="ARBA" id="ARBA00022448"/>
    </source>
</evidence>
<dbReference type="PRINTS" id="PR00176">
    <property type="entry name" value="NANEUSMPORT"/>
</dbReference>
<feature type="transmembrane region" description="Helical" evidence="7">
    <location>
        <begin position="356"/>
        <end position="379"/>
    </location>
</feature>
<dbReference type="InterPro" id="IPR000175">
    <property type="entry name" value="Na/ntran_symport"/>
</dbReference>
<keyword evidence="3 6" id="KW-0812">Transmembrane</keyword>
<dbReference type="PROSITE" id="PS50267">
    <property type="entry name" value="NA_NEUROTRAN_SYMP_3"/>
    <property type="match status" value="1"/>
</dbReference>
<dbReference type="AlphaFoldDB" id="A0A9J6QTE6"/>
<feature type="transmembrane region" description="Helical" evidence="7">
    <location>
        <begin position="179"/>
        <end position="200"/>
    </location>
</feature>
<feature type="transmembrane region" description="Helical" evidence="7">
    <location>
        <begin position="148"/>
        <end position="167"/>
    </location>
</feature>
<organism evidence="8 9">
    <name type="scientific">Hominibacterium faecale</name>
    <dbReference type="NCBI Taxonomy" id="2839743"/>
    <lineage>
        <taxon>Bacteria</taxon>
        <taxon>Bacillati</taxon>
        <taxon>Bacillota</taxon>
        <taxon>Clostridia</taxon>
        <taxon>Peptostreptococcales</taxon>
        <taxon>Anaerovoracaceae</taxon>
        <taxon>Hominibacterium</taxon>
    </lineage>
</organism>
<reference evidence="8" key="1">
    <citation type="submission" date="2022-09" db="EMBL/GenBank/DDBJ databases">
        <title>Culturomic study of gut microbiota in children with autism spectrum disorder.</title>
        <authorList>
            <person name="Efimov B.A."/>
            <person name="Chaplin A.V."/>
            <person name="Sokolova S.R."/>
            <person name="Pikina A.P."/>
            <person name="Korzhanova M."/>
            <person name="Belova V."/>
            <person name="Korostin D."/>
        </authorList>
    </citation>
    <scope>NUCLEOTIDE SEQUENCE</scope>
    <source>
        <strain evidence="8">ASD5510</strain>
    </source>
</reference>
<dbReference type="NCBIfam" id="NF037979">
    <property type="entry name" value="Na_transp"/>
    <property type="match status" value="1"/>
</dbReference>
<dbReference type="Pfam" id="PF00209">
    <property type="entry name" value="SNF"/>
    <property type="match status" value="2"/>
</dbReference>
<feature type="transmembrane region" description="Helical" evidence="7">
    <location>
        <begin position="43"/>
        <end position="64"/>
    </location>
</feature>
<comment type="caution">
    <text evidence="8">The sequence shown here is derived from an EMBL/GenBank/DDBJ whole genome shotgun (WGS) entry which is preliminary data.</text>
</comment>
<keyword evidence="5 7" id="KW-0472">Membrane</keyword>
<feature type="transmembrane region" description="Helical" evidence="7">
    <location>
        <begin position="12"/>
        <end position="31"/>
    </location>
</feature>
<proteinExistence type="inferred from homology"/>
<feature type="transmembrane region" description="Helical" evidence="7">
    <location>
        <begin position="385"/>
        <end position="406"/>
    </location>
</feature>
<dbReference type="CDD" id="cd10334">
    <property type="entry name" value="SLC6sbd_u1"/>
    <property type="match status" value="1"/>
</dbReference>
<feature type="transmembrane region" description="Helical" evidence="7">
    <location>
        <begin position="316"/>
        <end position="344"/>
    </location>
</feature>
<evidence type="ECO:0000313" key="9">
    <source>
        <dbReference type="Proteomes" id="UP001065549"/>
    </source>
</evidence>
<feature type="transmembrane region" description="Helical" evidence="7">
    <location>
        <begin position="85"/>
        <end position="114"/>
    </location>
</feature>
<dbReference type="RefSeq" id="WP_148399065.1">
    <property type="nucleotide sequence ID" value="NZ_JAJAGH010000021.1"/>
</dbReference>
<evidence type="ECO:0000256" key="7">
    <source>
        <dbReference type="SAM" id="Phobius"/>
    </source>
</evidence>
<dbReference type="SUPFAM" id="SSF161070">
    <property type="entry name" value="SNF-like"/>
    <property type="match status" value="1"/>
</dbReference>
<feature type="transmembrane region" description="Helical" evidence="7">
    <location>
        <begin position="220"/>
        <end position="241"/>
    </location>
</feature>
<dbReference type="Proteomes" id="UP001065549">
    <property type="component" value="Unassembled WGS sequence"/>
</dbReference>
<evidence type="ECO:0000256" key="5">
    <source>
        <dbReference type="ARBA" id="ARBA00023136"/>
    </source>
</evidence>
<accession>A0A9J6QTE6</accession>
<dbReference type="GO" id="GO:0016020">
    <property type="term" value="C:membrane"/>
    <property type="evidence" value="ECO:0007669"/>
    <property type="project" value="UniProtKB-SubCell"/>
</dbReference>
<name>A0A9J6QTE6_9FIRM</name>
<gene>
    <name evidence="8" type="ORF">OBO34_00085</name>
</gene>
<feature type="transmembrane region" description="Helical" evidence="7">
    <location>
        <begin position="291"/>
        <end position="310"/>
    </location>
</feature>
<keyword evidence="6" id="KW-0769">Symport</keyword>
<evidence type="ECO:0000256" key="6">
    <source>
        <dbReference type="RuleBase" id="RU003732"/>
    </source>
</evidence>
<dbReference type="InterPro" id="IPR037272">
    <property type="entry name" value="SNS_sf"/>
</dbReference>
<feature type="transmembrane region" description="Helical" evidence="7">
    <location>
        <begin position="426"/>
        <end position="445"/>
    </location>
</feature>
<evidence type="ECO:0000256" key="4">
    <source>
        <dbReference type="ARBA" id="ARBA00022989"/>
    </source>
</evidence>
<evidence type="ECO:0000256" key="3">
    <source>
        <dbReference type="ARBA" id="ARBA00022692"/>
    </source>
</evidence>
<dbReference type="PROSITE" id="PS00610">
    <property type="entry name" value="NA_NEUROTRAN_SYMP_1"/>
    <property type="match status" value="1"/>
</dbReference>
<keyword evidence="4 7" id="KW-1133">Transmembrane helix</keyword>
<protein>
    <recommendedName>
        <fullName evidence="6">Transporter</fullName>
    </recommendedName>
</protein>
<dbReference type="PANTHER" id="PTHR42948">
    <property type="entry name" value="TRANSPORTER"/>
    <property type="match status" value="1"/>
</dbReference>
<dbReference type="EMBL" id="JAOSHN010000001">
    <property type="protein sequence ID" value="MCU7376750.1"/>
    <property type="molecule type" value="Genomic_DNA"/>
</dbReference>
<sequence>MKDRDQWNSKVGFLLAAIGSAVGLGNIWRFPYVAATNGGGAFLLPYFFAIITAGIPILILEYTMGKTFRGGAPVTWARMNRRFEWLGWFQVMIAFIIAVYYFAIVVWVVSYIGFSFTQAWGADPSSFFVEYLGLTDSALNLGGIQTSLIIPFVIIWAIAAFIMYKGVSKGIEKACKICLPILFVLMLVLVIRGVTLPGAVDGLEYMFKPDWNALKDPSVWVAAYGQIFFSLSIAFAIMLAYSSYLPKKTDVVNSAFITATANHGFELFAGIGVFSIMGYMAMMQGVPVSEVAGAGIGLAFMTFPTAISALPALNALFGICFFGALFTAGITSLISILQAVVSGFHDKFEMSHKKAVTVVMVPAFLLSFLFITGAGMNILDIVDAFINNIGIASAGVIEVILVTRFFNPEKLRQEANEFSNFSIGRWWVFSLRIVTTVVLGIMLFLNTKDYLYNGYGEYASADVNVFGWGTILFVIVIADALTTMKGKDGYRDLDKIAYKEVN</sequence>
<evidence type="ECO:0000313" key="8">
    <source>
        <dbReference type="EMBL" id="MCU7376750.1"/>
    </source>
</evidence>
<comment type="similarity">
    <text evidence="6">Belongs to the sodium:neurotransmitter symporter (SNF) (TC 2.A.22) family.</text>
</comment>
<keyword evidence="2 6" id="KW-0813">Transport</keyword>